<accession>A0ACC0WAJ5</accession>
<keyword evidence="2" id="KW-1185">Reference proteome</keyword>
<sequence length="265" mass="29881">MERFAAFEAKRIEMRQQLEESKQRKQHRPAKAPPSPSYPERLSTLSASNIISGKSNGHTRITGLTSYIGKPLRSSGGSKTTTVGTGNDKENRKRYQRTLVSTQGETGELTRRVLSSERVVRLFANLLNVGRLGRKQEILLDTKNVLMRKNAFANQEGDWSRQIIVHELVHYAYRSPASSMTNALSVLHTIFRQHENSIPALWVVLQQCTKLWCGEELNGDNVAESIHTRSGALAELVKVVVLTLPRTIVRDIVQFMNQRLFSCVV</sequence>
<reference evidence="1 2" key="1">
    <citation type="journal article" date="2022" name="bioRxiv">
        <title>The genome of the oomycete Peronosclerospora sorghi, a cosmopolitan pathogen of maize and sorghum, is inflated with dispersed pseudogenes.</title>
        <authorList>
            <person name="Fletcher K."/>
            <person name="Martin F."/>
            <person name="Isakeit T."/>
            <person name="Cavanaugh K."/>
            <person name="Magill C."/>
            <person name="Michelmore R."/>
        </authorList>
    </citation>
    <scope>NUCLEOTIDE SEQUENCE [LARGE SCALE GENOMIC DNA]</scope>
    <source>
        <strain evidence="1">P6</strain>
    </source>
</reference>
<gene>
    <name evidence="1" type="ORF">PsorP6_007558</name>
</gene>
<evidence type="ECO:0000313" key="2">
    <source>
        <dbReference type="Proteomes" id="UP001163321"/>
    </source>
</evidence>
<dbReference type="Proteomes" id="UP001163321">
    <property type="component" value="Chromosome 3"/>
</dbReference>
<evidence type="ECO:0000313" key="1">
    <source>
        <dbReference type="EMBL" id="KAI9914958.1"/>
    </source>
</evidence>
<protein>
    <submittedName>
        <fullName evidence="1">Uncharacterized protein</fullName>
    </submittedName>
</protein>
<comment type="caution">
    <text evidence="1">The sequence shown here is derived from an EMBL/GenBank/DDBJ whole genome shotgun (WGS) entry which is preliminary data.</text>
</comment>
<dbReference type="EMBL" id="CM047582">
    <property type="protein sequence ID" value="KAI9914958.1"/>
    <property type="molecule type" value="Genomic_DNA"/>
</dbReference>
<name>A0ACC0WAJ5_9STRA</name>
<proteinExistence type="predicted"/>
<organism evidence="1 2">
    <name type="scientific">Peronosclerospora sorghi</name>
    <dbReference type="NCBI Taxonomy" id="230839"/>
    <lineage>
        <taxon>Eukaryota</taxon>
        <taxon>Sar</taxon>
        <taxon>Stramenopiles</taxon>
        <taxon>Oomycota</taxon>
        <taxon>Peronosporomycetes</taxon>
        <taxon>Peronosporales</taxon>
        <taxon>Peronosporaceae</taxon>
        <taxon>Peronosclerospora</taxon>
    </lineage>
</organism>